<gene>
    <name evidence="1" type="ORF">UY23_C0001G0348</name>
</gene>
<proteinExistence type="predicted"/>
<dbReference type="AlphaFoldDB" id="A0A0G1UC93"/>
<name>A0A0G1UC93_9BACT</name>
<protein>
    <recommendedName>
        <fullName evidence="3">Lipoprotein</fullName>
    </recommendedName>
</protein>
<reference evidence="1 2" key="1">
    <citation type="journal article" date="2015" name="Nature">
        <title>rRNA introns, odd ribosomes, and small enigmatic genomes across a large radiation of phyla.</title>
        <authorList>
            <person name="Brown C.T."/>
            <person name="Hug L.A."/>
            <person name="Thomas B.C."/>
            <person name="Sharon I."/>
            <person name="Castelle C.J."/>
            <person name="Singh A."/>
            <person name="Wilkins M.J."/>
            <person name="Williams K.H."/>
            <person name="Banfield J.F."/>
        </authorList>
    </citation>
    <scope>NUCLEOTIDE SEQUENCE [LARGE SCALE GENOMIC DNA]</scope>
</reference>
<sequence length="141" mass="15355">MKALKLWCLAGAAIFAVGCRLPLEPLREHVDVTVGRLSLLHLTLGLSINGEPQAQVLDDSVSERRFSPRIKVDQQYNQYGIGQVYCGYVTVSAVIVETGLRSNPKTAHVCTNNGQSRAGYFTFGPYDFPGYFSSVNATASP</sequence>
<organism evidence="1 2">
    <name type="scientific">Candidatus Jorgensenbacteria bacterium GW2011_GWA1_48_11</name>
    <dbReference type="NCBI Taxonomy" id="1618660"/>
    <lineage>
        <taxon>Bacteria</taxon>
        <taxon>Candidatus Joergenseniibacteriota</taxon>
    </lineage>
</organism>
<dbReference type="PROSITE" id="PS51257">
    <property type="entry name" value="PROKAR_LIPOPROTEIN"/>
    <property type="match status" value="1"/>
</dbReference>
<accession>A0A0G1UC93</accession>
<dbReference type="EMBL" id="LCPF01000001">
    <property type="protein sequence ID" value="KKU91742.1"/>
    <property type="molecule type" value="Genomic_DNA"/>
</dbReference>
<dbReference type="Proteomes" id="UP000034956">
    <property type="component" value="Unassembled WGS sequence"/>
</dbReference>
<comment type="caution">
    <text evidence="1">The sequence shown here is derived from an EMBL/GenBank/DDBJ whole genome shotgun (WGS) entry which is preliminary data.</text>
</comment>
<evidence type="ECO:0008006" key="3">
    <source>
        <dbReference type="Google" id="ProtNLM"/>
    </source>
</evidence>
<evidence type="ECO:0000313" key="1">
    <source>
        <dbReference type="EMBL" id="KKU91742.1"/>
    </source>
</evidence>
<evidence type="ECO:0000313" key="2">
    <source>
        <dbReference type="Proteomes" id="UP000034956"/>
    </source>
</evidence>